<keyword evidence="6" id="KW-0809">Transit peptide</keyword>
<dbReference type="GO" id="GO:0001018">
    <property type="term" value="F:mitochondrial promoter sequence-specific DNA binding"/>
    <property type="evidence" value="ECO:0007669"/>
    <property type="project" value="TreeGrafter"/>
</dbReference>
<dbReference type="OrthoDB" id="276422at2759"/>
<dbReference type="FunFam" id="1.10.1320.10:FF:000005">
    <property type="entry name" value="DNA-directed RNA polymerase"/>
    <property type="match status" value="1"/>
</dbReference>
<dbReference type="EMBL" id="KV454210">
    <property type="protein sequence ID" value="ODQ60322.1"/>
    <property type="molecule type" value="Genomic_DNA"/>
</dbReference>
<dbReference type="GO" id="GO:0003899">
    <property type="term" value="F:DNA-directed RNA polymerase activity"/>
    <property type="evidence" value="ECO:0007669"/>
    <property type="project" value="UniProtKB-EC"/>
</dbReference>
<dbReference type="GO" id="GO:0034245">
    <property type="term" value="C:mitochondrial DNA-directed RNA polymerase complex"/>
    <property type="evidence" value="ECO:0007669"/>
    <property type="project" value="EnsemblFungi"/>
</dbReference>
<accession>A0A1E3P5W0</accession>
<dbReference type="Proteomes" id="UP000094112">
    <property type="component" value="Unassembled WGS sequence"/>
</dbReference>
<evidence type="ECO:0000256" key="10">
    <source>
        <dbReference type="RuleBase" id="RU003805"/>
    </source>
</evidence>
<evidence type="ECO:0000256" key="7">
    <source>
        <dbReference type="ARBA" id="ARBA00023128"/>
    </source>
</evidence>
<dbReference type="GO" id="GO:0042645">
    <property type="term" value="C:mitochondrial nucleoid"/>
    <property type="evidence" value="ECO:0007669"/>
    <property type="project" value="EnsemblFungi"/>
</dbReference>
<evidence type="ECO:0000256" key="3">
    <source>
        <dbReference type="ARBA" id="ARBA00022478"/>
    </source>
</evidence>
<dbReference type="PROSITE" id="PS00900">
    <property type="entry name" value="RNA_POL_PHAGE_1"/>
    <property type="match status" value="1"/>
</dbReference>
<dbReference type="FunFam" id="1.10.150.20:FF:000041">
    <property type="entry name" value="DNA-directed RNA polymerase"/>
    <property type="match status" value="1"/>
</dbReference>
<comment type="subcellular location">
    <subcellularLocation>
        <location evidence="1">Mitochondrion</location>
    </subcellularLocation>
</comment>
<dbReference type="GeneID" id="30203621"/>
<keyword evidence="5 10" id="KW-0548">Nucleotidyltransferase</keyword>
<dbReference type="InterPro" id="IPR024075">
    <property type="entry name" value="DNA-dir_RNA_pol_helix_hairp_sf"/>
</dbReference>
<feature type="domain" description="DNA-directed RNA polymerase N-terminal" evidence="11">
    <location>
        <begin position="336"/>
        <end position="654"/>
    </location>
</feature>
<dbReference type="Gene3D" id="1.10.1320.10">
    <property type="entry name" value="DNA-directed RNA polymerase, N-terminal domain"/>
    <property type="match status" value="1"/>
</dbReference>
<evidence type="ECO:0000256" key="2">
    <source>
        <dbReference type="ARBA" id="ARBA00009493"/>
    </source>
</evidence>
<dbReference type="PROSITE" id="PS00489">
    <property type="entry name" value="RNA_POL_PHAGE_2"/>
    <property type="match status" value="1"/>
</dbReference>
<dbReference type="PANTHER" id="PTHR10102">
    <property type="entry name" value="DNA-DIRECTED RNA POLYMERASE, MITOCHONDRIAL"/>
    <property type="match status" value="1"/>
</dbReference>
<evidence type="ECO:0000256" key="5">
    <source>
        <dbReference type="ARBA" id="ARBA00022695"/>
    </source>
</evidence>
<dbReference type="SUPFAM" id="SSF56672">
    <property type="entry name" value="DNA/RNA polymerases"/>
    <property type="match status" value="1"/>
</dbReference>
<evidence type="ECO:0000256" key="6">
    <source>
        <dbReference type="ARBA" id="ARBA00022946"/>
    </source>
</evidence>
<dbReference type="SMART" id="SM01311">
    <property type="entry name" value="RPOL_N"/>
    <property type="match status" value="1"/>
</dbReference>
<gene>
    <name evidence="12" type="ORF">WICANDRAFT_92613</name>
</gene>
<dbReference type="Pfam" id="PF00940">
    <property type="entry name" value="RNA_pol"/>
    <property type="match status" value="1"/>
</dbReference>
<protein>
    <recommendedName>
        <fullName evidence="10">DNA-directed RNA polymerase</fullName>
        <ecNumber evidence="10">2.7.7.6</ecNumber>
    </recommendedName>
</protein>
<name>A0A1E3P5W0_WICAA</name>
<organism evidence="12 13">
    <name type="scientific">Wickerhamomyces anomalus (strain ATCC 58044 / CBS 1984 / NCYC 433 / NRRL Y-366-8)</name>
    <name type="common">Yeast</name>
    <name type="synonym">Hansenula anomala</name>
    <dbReference type="NCBI Taxonomy" id="683960"/>
    <lineage>
        <taxon>Eukaryota</taxon>
        <taxon>Fungi</taxon>
        <taxon>Dikarya</taxon>
        <taxon>Ascomycota</taxon>
        <taxon>Saccharomycotina</taxon>
        <taxon>Saccharomycetes</taxon>
        <taxon>Phaffomycetales</taxon>
        <taxon>Wickerhamomycetaceae</taxon>
        <taxon>Wickerhamomyces</taxon>
    </lineage>
</organism>
<dbReference type="FunFam" id="1.10.287.280:FF:000001">
    <property type="entry name" value="DNA-directed RNA polymerase"/>
    <property type="match status" value="1"/>
</dbReference>
<evidence type="ECO:0000259" key="11">
    <source>
        <dbReference type="SMART" id="SM01311"/>
    </source>
</evidence>
<dbReference type="InterPro" id="IPR002092">
    <property type="entry name" value="DNA-dir_Rpol_phage-type"/>
</dbReference>
<dbReference type="EC" id="2.7.7.6" evidence="10"/>
<evidence type="ECO:0000256" key="1">
    <source>
        <dbReference type="ARBA" id="ARBA00004173"/>
    </source>
</evidence>
<dbReference type="Gene3D" id="1.10.150.20">
    <property type="entry name" value="5' to 3' exonuclease, C-terminal subdomain"/>
    <property type="match status" value="1"/>
</dbReference>
<dbReference type="InterPro" id="IPR043502">
    <property type="entry name" value="DNA/RNA_pol_sf"/>
</dbReference>
<dbReference type="InterPro" id="IPR029262">
    <property type="entry name" value="RPOL_N"/>
</dbReference>
<dbReference type="STRING" id="683960.A0A1E3P5W0"/>
<keyword evidence="13" id="KW-1185">Reference proteome</keyword>
<evidence type="ECO:0000313" key="12">
    <source>
        <dbReference type="EMBL" id="ODQ60322.1"/>
    </source>
</evidence>
<comment type="catalytic activity">
    <reaction evidence="9 10">
        <text>RNA(n) + a ribonucleoside 5'-triphosphate = RNA(n+1) + diphosphate</text>
        <dbReference type="Rhea" id="RHEA:21248"/>
        <dbReference type="Rhea" id="RHEA-COMP:14527"/>
        <dbReference type="Rhea" id="RHEA-COMP:17342"/>
        <dbReference type="ChEBI" id="CHEBI:33019"/>
        <dbReference type="ChEBI" id="CHEBI:61557"/>
        <dbReference type="ChEBI" id="CHEBI:140395"/>
        <dbReference type="EC" id="2.7.7.6"/>
    </reaction>
</comment>
<dbReference type="GO" id="GO:0006391">
    <property type="term" value="P:transcription initiation at mitochondrial promoter"/>
    <property type="evidence" value="ECO:0007669"/>
    <property type="project" value="EnsemblFungi"/>
</dbReference>
<keyword evidence="8 10" id="KW-0804">Transcription</keyword>
<comment type="similarity">
    <text evidence="2 10">Belongs to the phage and mitochondrial RNA polymerase family.</text>
</comment>
<evidence type="ECO:0000256" key="4">
    <source>
        <dbReference type="ARBA" id="ARBA00022679"/>
    </source>
</evidence>
<evidence type="ECO:0000313" key="13">
    <source>
        <dbReference type="Proteomes" id="UP000094112"/>
    </source>
</evidence>
<sequence length="1299" mass="148055">MLRAITKNRYASRLNPSLKSVIKRANSTEASLIHRNIIHELRHIPAANDMENRTGAPLADAHQESWSSPYDKVFRQSHSKDVMRLWSLLDVCLDSQQFDRAENILEALYQLSIDNDFSFMDDLNKFLWKRSQDATQRNLDDYIKTWSKNFHVSPNARTYAILISAAMNNGAPYRKYSNQLIGKADEMTKVLGNVDVFGVKNLKAFVSENAISPRLVPQEYRYLLEDVRTDDGEGKQNFDYFEEDSTELPPTLAKANAKELVAVDTFGMKVIRHTLLSLKPHLQTKLFDDLNEKLEGKFNFLTSTSEDTTNFFNIYKTLSPEHQRIFESALDDFNVERQSQLESRSFDAAQERWRHDFEELTQHGTLNLSKNLNARLWSWYEAMKPIVKEEIELCKEVDNVNVKDLSRVAKAQHNERVKYAPYLRLLDPNKTTVITILELLKNNSTGGIHEGMRTARAVVSVAKALELEFRSDQLLNSEKNMFKGYDKKTLARADLKKYAATMTAFKSEKLGNMNIVWPQDVRVKLGSVLVSILMHVAKVEVTGVDPITKNPVKGEAPAFYHSYQYHNGAKIGILKIHKALGAHLSADKLVGAVQPQMLPMLVKPRQWTAWNNGGYYYSQNLLVRSRDSPEQLAYLKASTDRLDLVYEGLNVLGETAWTVNERVYKVMSEIWNTGETFLDIPKDQEEMNVPDAPPKNSDPSVINDWKQKVRRLQNEFATNRSMRCDANYKLEIARAYLGEKFYFPHNVDFRGRAYPLSPNFNHMGNDLSRGLLIFWKGKELGDEGLRWLKIHLSNLFGIDKAPLEERVAFADENLENIKKTAEDPMANKEFWTKADKPWQALATIYDLADAYKLEDPTKHISHQPVHQDGTCNGLQHYAALGGDVEGATQVNLVPADRPQDVYTHVAGLVTKRLEAAAAKGDEMAETLKDKIKRKVVKQTVMTNVYGVTYIGATHQIHKQLQDVFDDTESYKLSTYLAKHVFACMRELFEGAHLIQDWLALCAKMISRSIRIDVDTYEVINQKNKPAFMASVIWTTPLNLPIVQPYRAVVKKQVSTNLQTVFISDPFEMHQVDSRKQMAAFPPNFIHSLDASHMLLSAISCRKEGLEFAAVHDSYWTHASDVKTMGNLLREAFIGLHEVDLVSKLKQEFDQRYHGFLQLVEIPLKSSVGAQIMEQRKKLSKELGRPVTLGDEVYIERKRQNLLNSTEPEEVEEGKAMVTTVSLIEDVDVEKLATVKELNKIENSIGTEDEDLSIVKESAVSSGKQGVSKIRVFAPLRLPEIPPKGQFDVQDLRESKYFFS</sequence>
<dbReference type="Gene3D" id="1.10.287.260">
    <property type="match status" value="1"/>
</dbReference>
<dbReference type="RefSeq" id="XP_019039529.1">
    <property type="nucleotide sequence ID" value="XM_019186375.1"/>
</dbReference>
<dbReference type="Pfam" id="PF14700">
    <property type="entry name" value="RPOL_N"/>
    <property type="match status" value="1"/>
</dbReference>
<dbReference type="Gene3D" id="1.10.287.280">
    <property type="match status" value="1"/>
</dbReference>
<evidence type="ECO:0000256" key="9">
    <source>
        <dbReference type="ARBA" id="ARBA00048552"/>
    </source>
</evidence>
<proteinExistence type="inferred from homology"/>
<dbReference type="InterPro" id="IPR046950">
    <property type="entry name" value="DNA-dir_Rpol_C_phage-type"/>
</dbReference>
<keyword evidence="3 10" id="KW-0240">DNA-directed RNA polymerase</keyword>
<reference evidence="12 13" key="1">
    <citation type="journal article" date="2016" name="Proc. Natl. Acad. Sci. U.S.A.">
        <title>Comparative genomics of biotechnologically important yeasts.</title>
        <authorList>
            <person name="Riley R."/>
            <person name="Haridas S."/>
            <person name="Wolfe K.H."/>
            <person name="Lopes M.R."/>
            <person name="Hittinger C.T."/>
            <person name="Goeker M."/>
            <person name="Salamov A.A."/>
            <person name="Wisecaver J.H."/>
            <person name="Long T.M."/>
            <person name="Calvey C.H."/>
            <person name="Aerts A.L."/>
            <person name="Barry K.W."/>
            <person name="Choi C."/>
            <person name="Clum A."/>
            <person name="Coughlan A.Y."/>
            <person name="Deshpande S."/>
            <person name="Douglass A.P."/>
            <person name="Hanson S.J."/>
            <person name="Klenk H.-P."/>
            <person name="LaButti K.M."/>
            <person name="Lapidus A."/>
            <person name="Lindquist E.A."/>
            <person name="Lipzen A.M."/>
            <person name="Meier-Kolthoff J.P."/>
            <person name="Ohm R.A."/>
            <person name="Otillar R.P."/>
            <person name="Pangilinan J.L."/>
            <person name="Peng Y."/>
            <person name="Rokas A."/>
            <person name="Rosa C.A."/>
            <person name="Scheuner C."/>
            <person name="Sibirny A.A."/>
            <person name="Slot J.C."/>
            <person name="Stielow J.B."/>
            <person name="Sun H."/>
            <person name="Kurtzman C.P."/>
            <person name="Blackwell M."/>
            <person name="Grigoriev I.V."/>
            <person name="Jeffries T.W."/>
        </authorList>
    </citation>
    <scope>NUCLEOTIDE SEQUENCE [LARGE SCALE GENOMIC DNA]</scope>
    <source>
        <strain evidence="13">ATCC 58044 / CBS 1984 / NCYC 433 / NRRL Y-366-8</strain>
    </source>
</reference>
<dbReference type="PANTHER" id="PTHR10102:SF0">
    <property type="entry name" value="DNA-DIRECTED RNA POLYMERASE, MITOCHONDRIAL"/>
    <property type="match status" value="1"/>
</dbReference>
<dbReference type="InterPro" id="IPR037159">
    <property type="entry name" value="RNA_POL_N_sf"/>
</dbReference>
<evidence type="ECO:0000256" key="8">
    <source>
        <dbReference type="ARBA" id="ARBA00023163"/>
    </source>
</evidence>
<comment type="function">
    <text evidence="10">DNA-dependent RNA polymerase catalyzes the transcription of DNA into RNA using the four ribonucleoside triphosphates as substrates.</text>
</comment>
<dbReference type="GO" id="GO:0006269">
    <property type="term" value="P:DNA replication, synthesis of primer"/>
    <property type="evidence" value="ECO:0007669"/>
    <property type="project" value="EnsemblFungi"/>
</dbReference>
<keyword evidence="4 10" id="KW-0808">Transferase</keyword>
<keyword evidence="7" id="KW-0496">Mitochondrion</keyword>
<dbReference type="FunFam" id="1.10.287.260:FF:000001">
    <property type="entry name" value="DNA-directed RNA polymerase"/>
    <property type="match status" value="1"/>
</dbReference>